<dbReference type="RefSeq" id="XP_068364097.1">
    <property type="nucleotide sequence ID" value="XM_068500849.1"/>
</dbReference>
<dbReference type="VEuPathDB" id="TrichDB:TRFO_19534"/>
<dbReference type="AlphaFoldDB" id="A0A1J4KHU4"/>
<dbReference type="InterPro" id="IPR032710">
    <property type="entry name" value="NTF2-like_dom_sf"/>
</dbReference>
<reference evidence="2" key="1">
    <citation type="submission" date="2016-10" db="EMBL/GenBank/DDBJ databases">
        <authorList>
            <person name="Benchimol M."/>
            <person name="Almeida L.G."/>
            <person name="Vasconcelos A.T."/>
            <person name="Perreira-Neves A."/>
            <person name="Rosa I.A."/>
            <person name="Tasca T."/>
            <person name="Bogo M.R."/>
            <person name="de Souza W."/>
        </authorList>
    </citation>
    <scope>NUCLEOTIDE SEQUENCE [LARGE SCALE GENOMIC DNA]</scope>
    <source>
        <strain evidence="2">K</strain>
    </source>
</reference>
<dbReference type="EMBL" id="MLAK01000597">
    <property type="protein sequence ID" value="OHT10961.1"/>
    <property type="molecule type" value="Genomic_DNA"/>
</dbReference>
<evidence type="ECO:0000313" key="2">
    <source>
        <dbReference type="EMBL" id="OHT10961.1"/>
    </source>
</evidence>
<dbReference type="GeneID" id="94835553"/>
<evidence type="ECO:0000313" key="3">
    <source>
        <dbReference type="Proteomes" id="UP000179807"/>
    </source>
</evidence>
<dbReference type="OrthoDB" id="10265146at2759"/>
<accession>A0A1J4KHU4</accession>
<dbReference type="SUPFAM" id="SSF54928">
    <property type="entry name" value="RNA-binding domain, RBD"/>
    <property type="match status" value="1"/>
</dbReference>
<keyword evidence="3" id="KW-1185">Reference proteome</keyword>
<protein>
    <recommendedName>
        <fullName evidence="4">RRM domain-containing protein</fullName>
    </recommendedName>
</protein>
<dbReference type="InterPro" id="IPR035979">
    <property type="entry name" value="RBD_domain_sf"/>
</dbReference>
<dbReference type="Proteomes" id="UP000179807">
    <property type="component" value="Unassembled WGS sequence"/>
</dbReference>
<dbReference type="GO" id="GO:0003676">
    <property type="term" value="F:nucleic acid binding"/>
    <property type="evidence" value="ECO:0007669"/>
    <property type="project" value="InterPro"/>
</dbReference>
<evidence type="ECO:0000256" key="1">
    <source>
        <dbReference type="SAM" id="MobiDB-lite"/>
    </source>
</evidence>
<comment type="caution">
    <text evidence="2">The sequence shown here is derived from an EMBL/GenBank/DDBJ whole genome shotgun (WGS) entry which is preliminary data.</text>
</comment>
<evidence type="ECO:0008006" key="4">
    <source>
        <dbReference type="Google" id="ProtNLM"/>
    </source>
</evidence>
<gene>
    <name evidence="2" type="ORF">TRFO_19534</name>
</gene>
<sequence>MTNQNFASMNVDETALIFIVEYYETFANDRDKLANAYAEGARLILFNKDKQIMQCSQNFQNVVPNGVRKILSCSGEVISHDLFVHVQSTLTMPGSTDIVDECFRCQLTDSSILITYHSIHVNPIIAELPPLPPPVVKPAAPPKPAKTEPPKRPRPPAVEVNDPYALNSKLSVLVVNLPFNRPPSEFVKVLEDFGHVVKFAQSKGKLVAEFERFEEMKAATSKDHPEWNGRTPFVHRMKPGFTFN</sequence>
<feature type="region of interest" description="Disordered" evidence="1">
    <location>
        <begin position="136"/>
        <end position="159"/>
    </location>
</feature>
<proteinExistence type="predicted"/>
<dbReference type="SUPFAM" id="SSF54427">
    <property type="entry name" value="NTF2-like"/>
    <property type="match status" value="1"/>
</dbReference>
<name>A0A1J4KHU4_9EUKA</name>
<organism evidence="2 3">
    <name type="scientific">Tritrichomonas foetus</name>
    <dbReference type="NCBI Taxonomy" id="1144522"/>
    <lineage>
        <taxon>Eukaryota</taxon>
        <taxon>Metamonada</taxon>
        <taxon>Parabasalia</taxon>
        <taxon>Tritrichomonadida</taxon>
        <taxon>Tritrichomonadidae</taxon>
        <taxon>Tritrichomonas</taxon>
    </lineage>
</organism>